<dbReference type="Gene3D" id="1.10.150.240">
    <property type="entry name" value="Putative phosphatase, domain 2"/>
    <property type="match status" value="1"/>
</dbReference>
<reference evidence="4" key="1">
    <citation type="journal article" date="2013" name="Nature">
        <title>Pan genome of the phytoplankton Emiliania underpins its global distribution.</title>
        <authorList>
            <person name="Read B.A."/>
            <person name="Kegel J."/>
            <person name="Klute M.J."/>
            <person name="Kuo A."/>
            <person name="Lefebvre S.C."/>
            <person name="Maumus F."/>
            <person name="Mayer C."/>
            <person name="Miller J."/>
            <person name="Monier A."/>
            <person name="Salamov A."/>
            <person name="Young J."/>
            <person name="Aguilar M."/>
            <person name="Claverie J.M."/>
            <person name="Frickenhaus S."/>
            <person name="Gonzalez K."/>
            <person name="Herman E.K."/>
            <person name="Lin Y.C."/>
            <person name="Napier J."/>
            <person name="Ogata H."/>
            <person name="Sarno A.F."/>
            <person name="Shmutz J."/>
            <person name="Schroeder D."/>
            <person name="de Vargas C."/>
            <person name="Verret F."/>
            <person name="von Dassow P."/>
            <person name="Valentin K."/>
            <person name="Van de Peer Y."/>
            <person name="Wheeler G."/>
            <person name="Dacks J.B."/>
            <person name="Delwiche C.F."/>
            <person name="Dyhrman S.T."/>
            <person name="Glockner G."/>
            <person name="John U."/>
            <person name="Richards T."/>
            <person name="Worden A.Z."/>
            <person name="Zhang X."/>
            <person name="Grigoriev I.V."/>
            <person name="Allen A.E."/>
            <person name="Bidle K."/>
            <person name="Borodovsky M."/>
            <person name="Bowler C."/>
            <person name="Brownlee C."/>
            <person name="Cock J.M."/>
            <person name="Elias M."/>
            <person name="Gladyshev V.N."/>
            <person name="Groth M."/>
            <person name="Guda C."/>
            <person name="Hadaegh A."/>
            <person name="Iglesias-Rodriguez M.D."/>
            <person name="Jenkins J."/>
            <person name="Jones B.M."/>
            <person name="Lawson T."/>
            <person name="Leese F."/>
            <person name="Lindquist E."/>
            <person name="Lobanov A."/>
            <person name="Lomsadze A."/>
            <person name="Malik S.B."/>
            <person name="Marsh M.E."/>
            <person name="Mackinder L."/>
            <person name="Mock T."/>
            <person name="Mueller-Roeber B."/>
            <person name="Pagarete A."/>
            <person name="Parker M."/>
            <person name="Probert I."/>
            <person name="Quesneville H."/>
            <person name="Raines C."/>
            <person name="Rensing S.A."/>
            <person name="Riano-Pachon D.M."/>
            <person name="Richier S."/>
            <person name="Rokitta S."/>
            <person name="Shiraiwa Y."/>
            <person name="Soanes D.M."/>
            <person name="van der Giezen M."/>
            <person name="Wahlund T.M."/>
            <person name="Williams B."/>
            <person name="Wilson W."/>
            <person name="Wolfe G."/>
            <person name="Wurch L.L."/>
        </authorList>
    </citation>
    <scope>NUCLEOTIDE SEQUENCE</scope>
</reference>
<dbReference type="Gene3D" id="3.40.50.1000">
    <property type="entry name" value="HAD superfamily/HAD-like"/>
    <property type="match status" value="1"/>
</dbReference>
<dbReference type="GO" id="GO:0019120">
    <property type="term" value="F:hydrolase activity, acting on acid halide bonds, in C-halide compounds"/>
    <property type="evidence" value="ECO:0007669"/>
    <property type="project" value="InterPro"/>
</dbReference>
<reference evidence="3" key="2">
    <citation type="submission" date="2024-10" db="UniProtKB">
        <authorList>
            <consortium name="EnsemblProtists"/>
        </authorList>
    </citation>
    <scope>IDENTIFICATION</scope>
</reference>
<dbReference type="PANTHER" id="PTHR43316:SF3">
    <property type="entry name" value="HALOACID DEHALOGENASE, TYPE II (AFU_ORTHOLOGUE AFUA_2G07750)-RELATED"/>
    <property type="match status" value="1"/>
</dbReference>
<organism evidence="3 4">
    <name type="scientific">Emiliania huxleyi (strain CCMP1516)</name>
    <dbReference type="NCBI Taxonomy" id="280463"/>
    <lineage>
        <taxon>Eukaryota</taxon>
        <taxon>Haptista</taxon>
        <taxon>Haptophyta</taxon>
        <taxon>Prymnesiophyceae</taxon>
        <taxon>Isochrysidales</taxon>
        <taxon>Noelaerhabdaceae</taxon>
        <taxon>Emiliania</taxon>
    </lineage>
</organism>
<dbReference type="NCBIfam" id="TIGR01428">
    <property type="entry name" value="HAD_type_II"/>
    <property type="match status" value="1"/>
</dbReference>
<dbReference type="GeneID" id="17250090"/>
<keyword evidence="2" id="KW-0378">Hydrolase</keyword>
<sequence>MRATLRRFSSSSGRATLAFDMYGTTFDVKGLGSMMRAMPAIDAKEPAFNSMWRAKQLEYTFRRTCMDAYRPMTVATREALDFCCEMFDAELSEEERERLCGAYLLLPAFADCKPGLDQLAAANHRCYAFSNGTSSDVRCLLANAELSGSFVDTVVVDDMPSPVFKPHAATYAYLMERAGSSEEDTWLVSSNPFDILGAAACGWRTAWMKRGERPNYVMDPWADSPGPTVVVSSFLELADAVASHPPCGA</sequence>
<dbReference type="InterPro" id="IPR006328">
    <property type="entry name" value="2-HAD"/>
</dbReference>
<dbReference type="Pfam" id="PF00702">
    <property type="entry name" value="Hydrolase"/>
    <property type="match status" value="1"/>
</dbReference>
<dbReference type="InterPro" id="IPR006439">
    <property type="entry name" value="HAD-SF_hydro_IA"/>
</dbReference>
<evidence type="ECO:0000313" key="3">
    <source>
        <dbReference type="EnsemblProtists" id="EOD03917"/>
    </source>
</evidence>
<evidence type="ECO:0000256" key="1">
    <source>
        <dbReference type="ARBA" id="ARBA00008106"/>
    </source>
</evidence>
<dbReference type="InterPro" id="IPR023214">
    <property type="entry name" value="HAD_sf"/>
</dbReference>
<dbReference type="OMA" id="TTFWINR"/>
<dbReference type="PaxDb" id="2903-EOD03917"/>
<dbReference type="KEGG" id="ehx:EMIHUDRAFT_439357"/>
<dbReference type="InterPro" id="IPR051540">
    <property type="entry name" value="S-2-haloacid_dehalogenase"/>
</dbReference>
<dbReference type="SFLD" id="SFLDS00003">
    <property type="entry name" value="Haloacid_Dehalogenase"/>
    <property type="match status" value="1"/>
</dbReference>
<evidence type="ECO:0000313" key="4">
    <source>
        <dbReference type="Proteomes" id="UP000013827"/>
    </source>
</evidence>
<evidence type="ECO:0000256" key="2">
    <source>
        <dbReference type="ARBA" id="ARBA00022801"/>
    </source>
</evidence>
<accession>A0A0D3HY32</accession>
<evidence type="ECO:0008006" key="5">
    <source>
        <dbReference type="Google" id="ProtNLM"/>
    </source>
</evidence>
<dbReference type="Proteomes" id="UP000013827">
    <property type="component" value="Unassembled WGS sequence"/>
</dbReference>
<dbReference type="HOGENOM" id="CLU_045011_3_1_1"/>
<protein>
    <recommendedName>
        <fullName evidence="5">Haloacid dehalogenase</fullName>
    </recommendedName>
</protein>
<dbReference type="InterPro" id="IPR023198">
    <property type="entry name" value="PGP-like_dom2"/>
</dbReference>
<comment type="similarity">
    <text evidence="1">Belongs to the HAD-like hydrolase superfamily. S-2-haloalkanoic acid dehalogenase family.</text>
</comment>
<dbReference type="PANTHER" id="PTHR43316">
    <property type="entry name" value="HYDROLASE, HALOACID DELAHOGENASE-RELATED"/>
    <property type="match status" value="1"/>
</dbReference>
<dbReference type="EnsemblProtists" id="EOD03917">
    <property type="protein sequence ID" value="EOD03917"/>
    <property type="gene ID" value="EMIHUDRAFT_439357"/>
</dbReference>
<name>A0A0D3HY32_EMIH1</name>
<dbReference type="AlphaFoldDB" id="A0A0D3HY32"/>
<dbReference type="NCBIfam" id="TIGR01493">
    <property type="entry name" value="HAD-SF-IA-v2"/>
    <property type="match status" value="1"/>
</dbReference>
<dbReference type="eggNOG" id="ENOG502S2CI">
    <property type="taxonomic scope" value="Eukaryota"/>
</dbReference>
<dbReference type="PRINTS" id="PR00413">
    <property type="entry name" value="HADHALOGNASE"/>
</dbReference>
<dbReference type="STRING" id="2903.R1B4B6"/>
<dbReference type="SFLD" id="SFLDG01129">
    <property type="entry name" value="C1.5:_HAD__Beta-PGM__Phosphata"/>
    <property type="match status" value="1"/>
</dbReference>
<dbReference type="SUPFAM" id="SSF56784">
    <property type="entry name" value="HAD-like"/>
    <property type="match status" value="1"/>
</dbReference>
<dbReference type="RefSeq" id="XP_005756346.1">
    <property type="nucleotide sequence ID" value="XM_005756289.1"/>
</dbReference>
<dbReference type="InterPro" id="IPR036412">
    <property type="entry name" value="HAD-like_sf"/>
</dbReference>
<keyword evidence="4" id="KW-1185">Reference proteome</keyword>
<proteinExistence type="inferred from homology"/>